<keyword evidence="2" id="KW-0472">Membrane</keyword>
<dbReference type="Proteomes" id="UP000643403">
    <property type="component" value="Unassembled WGS sequence"/>
</dbReference>
<dbReference type="PANTHER" id="PTHR10566">
    <property type="entry name" value="CHAPERONE-ACTIVITY OF BC1 COMPLEX CABC1 -RELATED"/>
    <property type="match status" value="1"/>
</dbReference>
<gene>
    <name evidence="4" type="ORF">GCM10008101_06060</name>
</gene>
<keyword evidence="2" id="KW-0812">Transmembrane</keyword>
<protein>
    <submittedName>
        <fullName evidence="4">ABC transporter substrate-binding protein</fullName>
    </submittedName>
</protein>
<dbReference type="InterPro" id="IPR050154">
    <property type="entry name" value="UbiB_kinase"/>
</dbReference>
<name>A0ABQ3BXB7_9GAMM</name>
<comment type="similarity">
    <text evidence="1">Belongs to the protein kinase superfamily. ADCK protein kinase family.</text>
</comment>
<dbReference type="PROSITE" id="PS50011">
    <property type="entry name" value="PROTEIN_KINASE_DOM"/>
    <property type="match status" value="1"/>
</dbReference>
<organism evidence="4 5">
    <name type="scientific">Cognatilysobacter xinjiangensis</name>
    <dbReference type="NCBI Taxonomy" id="546892"/>
    <lineage>
        <taxon>Bacteria</taxon>
        <taxon>Pseudomonadati</taxon>
        <taxon>Pseudomonadota</taxon>
        <taxon>Gammaproteobacteria</taxon>
        <taxon>Lysobacterales</taxon>
        <taxon>Lysobacteraceae</taxon>
        <taxon>Cognatilysobacter</taxon>
    </lineage>
</organism>
<evidence type="ECO:0000256" key="1">
    <source>
        <dbReference type="ARBA" id="ARBA00009670"/>
    </source>
</evidence>
<evidence type="ECO:0000313" key="4">
    <source>
        <dbReference type="EMBL" id="GGZ55437.1"/>
    </source>
</evidence>
<evidence type="ECO:0000313" key="5">
    <source>
        <dbReference type="Proteomes" id="UP000643403"/>
    </source>
</evidence>
<evidence type="ECO:0000256" key="2">
    <source>
        <dbReference type="SAM" id="Phobius"/>
    </source>
</evidence>
<dbReference type="PANTHER" id="PTHR10566:SF113">
    <property type="entry name" value="PROTEIN ACTIVITY OF BC1 COMPLEX KINASE 7, CHLOROPLASTIC"/>
    <property type="match status" value="1"/>
</dbReference>
<dbReference type="InterPro" id="IPR011009">
    <property type="entry name" value="Kinase-like_dom_sf"/>
</dbReference>
<dbReference type="EMBL" id="BMXY01000001">
    <property type="protein sequence ID" value="GGZ55437.1"/>
    <property type="molecule type" value="Genomic_DNA"/>
</dbReference>
<comment type="caution">
    <text evidence="4">The sequence shown here is derived from an EMBL/GenBank/DDBJ whole genome shotgun (WGS) entry which is preliminary data.</text>
</comment>
<dbReference type="Pfam" id="PF03109">
    <property type="entry name" value="ABC1"/>
    <property type="match status" value="1"/>
</dbReference>
<dbReference type="RefSeq" id="WP_189446892.1">
    <property type="nucleotide sequence ID" value="NZ_BMXY01000001.1"/>
</dbReference>
<dbReference type="InterPro" id="IPR000719">
    <property type="entry name" value="Prot_kinase_dom"/>
</dbReference>
<keyword evidence="2" id="KW-1133">Transmembrane helix</keyword>
<dbReference type="CDD" id="cd05121">
    <property type="entry name" value="ABC1_ADCK3-like"/>
    <property type="match status" value="1"/>
</dbReference>
<evidence type="ECO:0000259" key="3">
    <source>
        <dbReference type="PROSITE" id="PS50011"/>
    </source>
</evidence>
<feature type="domain" description="Protein kinase" evidence="3">
    <location>
        <begin position="122"/>
        <end position="455"/>
    </location>
</feature>
<accession>A0ABQ3BXB7</accession>
<feature type="transmembrane region" description="Helical" evidence="2">
    <location>
        <begin position="525"/>
        <end position="550"/>
    </location>
</feature>
<sequence length="563" mass="62204">MSEQTTGLARTAQIVRFLLKYRSAGVFSGLDQDAVLQEVAAEVDVQSDTQGRPEEFVNDLEALGPTFIKLGQALSTRPDMVPAEYIAALERMQDKVQELPSATVQQVIEEELGVGVHKVFAEFDDKPLGSASLAQVHRAVLRDGREVAVKVQRPDAIASVRTDLESLRSIASKIDRGTDMGRRIKVGDWVNEFGRTLLAELDYRLEAENLQRFADNLERYPQLVVPRPVWSLCGKRVLTMDLVKGKKVTDITGLQRTEQPLGDLAAALMRAYLDQAFVNGEIHADPHPGNLLLTTDGRLAIFDLGMIAHVPPKRRDRLLKLLFASVDGRGEDVATEGISISTRLEDFDEERYTREVGQLVSQYAARSGGRTVSEGRLVLDLTRIATACGLRTPPELSLLGKTLLNLESICDALDPDMDAKDVVREHLEDVMRQRLRKTLSPAGLAGELIEVEGLVREAPRKLNNLLSLLADNRLQVRLDGLDDSKLMENMQKIANRITMGLIIAALLVSSALMMRVDVGARLFGYPAIAMVLFLVAALLGLFVVVSVLLTDRRARPKEERGLH</sequence>
<dbReference type="SUPFAM" id="SSF56112">
    <property type="entry name" value="Protein kinase-like (PK-like)"/>
    <property type="match status" value="1"/>
</dbReference>
<reference evidence="5" key="1">
    <citation type="journal article" date="2019" name="Int. J. Syst. Evol. Microbiol.">
        <title>The Global Catalogue of Microorganisms (GCM) 10K type strain sequencing project: providing services to taxonomists for standard genome sequencing and annotation.</title>
        <authorList>
            <consortium name="The Broad Institute Genomics Platform"/>
            <consortium name="The Broad Institute Genome Sequencing Center for Infectious Disease"/>
            <person name="Wu L."/>
            <person name="Ma J."/>
        </authorList>
    </citation>
    <scope>NUCLEOTIDE SEQUENCE [LARGE SCALE GENOMIC DNA]</scope>
    <source>
        <strain evidence="5">KCTC 22558</strain>
    </source>
</reference>
<proteinExistence type="inferred from homology"/>
<keyword evidence="5" id="KW-1185">Reference proteome</keyword>
<dbReference type="InterPro" id="IPR004147">
    <property type="entry name" value="ABC1_dom"/>
</dbReference>
<feature type="transmembrane region" description="Helical" evidence="2">
    <location>
        <begin position="493"/>
        <end position="513"/>
    </location>
</feature>